<evidence type="ECO:0000256" key="1">
    <source>
        <dbReference type="ARBA" id="ARBA00022676"/>
    </source>
</evidence>
<dbReference type="FunFam" id="1.25.40.20:FF:000356">
    <property type="entry name" value="Poly [ADP-ribose] polymerase"/>
    <property type="match status" value="1"/>
</dbReference>
<dbReference type="FunFam" id="1.25.40.20:FF:000021">
    <property type="entry name" value="Poly [ADP-ribose] polymerase"/>
    <property type="match status" value="1"/>
</dbReference>
<evidence type="ECO:0000256" key="8">
    <source>
        <dbReference type="ARBA" id="ARBA00023043"/>
    </source>
</evidence>
<dbReference type="FunFam" id="1.25.40.20:FF:000011">
    <property type="entry name" value="Poly [ADP-ribose] polymerase"/>
    <property type="match status" value="1"/>
</dbReference>
<evidence type="ECO:0000256" key="9">
    <source>
        <dbReference type="ARBA" id="ARBA00024347"/>
    </source>
</evidence>
<feature type="repeat" description="ANK" evidence="11">
    <location>
        <begin position="128"/>
        <end position="160"/>
    </location>
</feature>
<dbReference type="Gene3D" id="6.20.320.10">
    <property type="match status" value="1"/>
</dbReference>
<evidence type="ECO:0000256" key="13">
    <source>
        <dbReference type="SAM" id="MobiDB-lite"/>
    </source>
</evidence>
<feature type="repeat" description="ANK" evidence="11">
    <location>
        <begin position="641"/>
        <end position="673"/>
    </location>
</feature>
<evidence type="ECO:0000256" key="2">
    <source>
        <dbReference type="ARBA" id="ARBA00022679"/>
    </source>
</evidence>
<evidence type="ECO:0000259" key="14">
    <source>
        <dbReference type="PROSITE" id="PS50105"/>
    </source>
</evidence>
<feature type="region of interest" description="Disordered" evidence="13">
    <location>
        <begin position="1"/>
        <end position="22"/>
    </location>
</feature>
<feature type="repeat" description="ANK" evidence="11">
    <location>
        <begin position="347"/>
        <end position="379"/>
    </location>
</feature>
<evidence type="ECO:0000256" key="7">
    <source>
        <dbReference type="ARBA" id="ARBA00023027"/>
    </source>
</evidence>
<accession>A0A7R9CQG9</accession>
<dbReference type="Gene3D" id="1.25.40.20">
    <property type="entry name" value="Ankyrin repeat-containing domain"/>
    <property type="match status" value="5"/>
</dbReference>
<dbReference type="PROSITE" id="PS50088">
    <property type="entry name" value="ANK_REPEAT"/>
    <property type="match status" value="13"/>
</dbReference>
<dbReference type="PROSITE" id="PS50105">
    <property type="entry name" value="SAM_DOMAIN"/>
    <property type="match status" value="1"/>
</dbReference>
<proteinExistence type="inferred from homology"/>
<keyword evidence="3" id="KW-0548">Nucleotidyltransferase</keyword>
<dbReference type="Pfam" id="PF00023">
    <property type="entry name" value="Ank"/>
    <property type="match status" value="2"/>
</dbReference>
<keyword evidence="6" id="KW-0862">Zinc</keyword>
<keyword evidence="5" id="KW-0677">Repeat</keyword>
<evidence type="ECO:0000256" key="5">
    <source>
        <dbReference type="ARBA" id="ARBA00022737"/>
    </source>
</evidence>
<comment type="similarity">
    <text evidence="9">Belongs to the ARTD/PARP family.</text>
</comment>
<dbReference type="InterPro" id="IPR036770">
    <property type="entry name" value="Ankyrin_rpt-contain_sf"/>
</dbReference>
<comment type="catalytic activity">
    <reaction evidence="10">
        <text>NAD(+) + (ADP-D-ribosyl)n-acceptor = nicotinamide + (ADP-D-ribosyl)n+1-acceptor + H(+).</text>
        <dbReference type="EC" id="2.4.2.30"/>
    </reaction>
</comment>
<dbReference type="FunFam" id="1.25.40.20:FF:000009">
    <property type="entry name" value="Poly [ADP-ribose] polymerase"/>
    <property type="match status" value="1"/>
</dbReference>
<dbReference type="PANTHER" id="PTHR24141:SF1">
    <property type="entry name" value="2-5A-DEPENDENT RIBONUCLEASE"/>
    <property type="match status" value="1"/>
</dbReference>
<feature type="repeat" description="ANK" evidence="11">
    <location>
        <begin position="794"/>
        <end position="826"/>
    </location>
</feature>
<protein>
    <recommendedName>
        <fullName evidence="12">Poly [ADP-ribose] polymerase</fullName>
        <shortName evidence="12">PARP</shortName>
        <ecNumber evidence="12">2.4.2.-</ecNumber>
    </recommendedName>
</protein>
<dbReference type="PANTHER" id="PTHR24141">
    <property type="entry name" value="2-5A-DEPENDENT RIBONUCLEASE"/>
    <property type="match status" value="1"/>
</dbReference>
<feature type="repeat" description="ANK" evidence="11">
    <location>
        <begin position="827"/>
        <end position="859"/>
    </location>
</feature>
<feature type="repeat" description="ANK" evidence="11">
    <location>
        <begin position="194"/>
        <end position="226"/>
    </location>
</feature>
<dbReference type="InterPro" id="IPR001660">
    <property type="entry name" value="SAM"/>
</dbReference>
<dbReference type="SUPFAM" id="SSF56399">
    <property type="entry name" value="ADP-ribosylation"/>
    <property type="match status" value="1"/>
</dbReference>
<evidence type="ECO:0000256" key="3">
    <source>
        <dbReference type="ARBA" id="ARBA00022695"/>
    </source>
</evidence>
<evidence type="ECO:0000313" key="16">
    <source>
        <dbReference type="EMBL" id="CAD7400074.1"/>
    </source>
</evidence>
<reference evidence="16" key="1">
    <citation type="submission" date="2020-11" db="EMBL/GenBank/DDBJ databases">
        <authorList>
            <person name="Tran Van P."/>
        </authorList>
    </citation>
    <scope>NUCLEOTIDE SEQUENCE</scope>
</reference>
<dbReference type="PROSITE" id="PS51059">
    <property type="entry name" value="PARP_CATALYTIC"/>
    <property type="match status" value="1"/>
</dbReference>
<dbReference type="PROSITE" id="PS50297">
    <property type="entry name" value="ANK_REP_REGION"/>
    <property type="match status" value="13"/>
</dbReference>
<dbReference type="GO" id="GO:0003950">
    <property type="term" value="F:NAD+ poly-ADP-ribosyltransferase activity"/>
    <property type="evidence" value="ECO:0007669"/>
    <property type="project" value="UniProtKB-UniRule"/>
</dbReference>
<feature type="repeat" description="ANK" evidence="11">
    <location>
        <begin position="314"/>
        <end position="346"/>
    </location>
</feature>
<dbReference type="FunFam" id="3.90.228.10:FF:000001">
    <property type="entry name" value="Poly [ADP-ribose] polymerase tankyrase-2"/>
    <property type="match status" value="1"/>
</dbReference>
<dbReference type="GO" id="GO:0016779">
    <property type="term" value="F:nucleotidyltransferase activity"/>
    <property type="evidence" value="ECO:0007669"/>
    <property type="project" value="UniProtKB-KW"/>
</dbReference>
<dbReference type="PRINTS" id="PR01415">
    <property type="entry name" value="ANKYRIN"/>
</dbReference>
<dbReference type="GO" id="GO:0003723">
    <property type="term" value="F:RNA binding"/>
    <property type="evidence" value="ECO:0007669"/>
    <property type="project" value="TreeGrafter"/>
</dbReference>
<feature type="domain" description="PARP catalytic" evidence="15">
    <location>
        <begin position="1027"/>
        <end position="1232"/>
    </location>
</feature>
<gene>
    <name evidence="16" type="ORF">TPSB3V08_LOCUS2455</name>
</gene>
<dbReference type="GO" id="GO:0046872">
    <property type="term" value="F:metal ion binding"/>
    <property type="evidence" value="ECO:0007669"/>
    <property type="project" value="UniProtKB-KW"/>
</dbReference>
<dbReference type="Gene3D" id="1.10.150.50">
    <property type="entry name" value="Transcription Factor, Ets-1"/>
    <property type="match status" value="1"/>
</dbReference>
<evidence type="ECO:0000259" key="15">
    <source>
        <dbReference type="PROSITE" id="PS51059"/>
    </source>
</evidence>
<dbReference type="Pfam" id="PF00644">
    <property type="entry name" value="PARP"/>
    <property type="match status" value="1"/>
</dbReference>
<evidence type="ECO:0000256" key="10">
    <source>
        <dbReference type="ARBA" id="ARBA00033987"/>
    </source>
</evidence>
<evidence type="ECO:0000256" key="6">
    <source>
        <dbReference type="ARBA" id="ARBA00022833"/>
    </source>
</evidence>
<name>A0A7R9CQG9_TIMPO</name>
<keyword evidence="1 12" id="KW-0328">Glycosyltransferase</keyword>
<sequence length="1240" mass="134918">MEMGFLRETHSPYALPVETGPEDRGKAAGAELCCLSDSGSRFQGCTPYQSCVGSASGWTNLAFLVNHERENVKMANRRSVMSTSAEPPSSSNNDPLRELFEACKTGDIVRVKKLVNPQTVNARDTAGRKSTPLHFAAGYGRRDVVEFLLATGASIQARDDGGLHPLHNACSFGHADVVRLLLEAGANPNTRDNWNYTPLHEAAIKGKVDVCIALLQHGGDANIRNTEGKTALELSDSAARPVLTGDHRKEELLEAARSGAEDRLVALLNPLNVNCHASDGRRSTPLHLAAGYNRNRVVQLLLQHGADVHAKDKGGLVPLHNACSYGHFEVTEMLIKHGANVNAMDLWQFTPLHEAASKSRVEVCSLLLSEGADPTLLNCHSKSAIDVAPTRELQERLAYEFKGHCLLEASRQADPTKVKKYLTPDVVNFKHPYTGDTPLVRIANLLKNKQHCASSSPYLKRKQVLETIIRKGAHLNEKNKEMLTPLHVASDNSHSDAMDVLLRHGAKVNALDGLGQTALHRCAREDNLQACRILLSYNVDTTIVSLQGYTAVQVATETVLKILQDPPSGSADVECQLLEAAKAGDSDQVQRLLTTYPQIVNCRDLDGRHSTPLHFAAGYNRVCVVEFLLAHGADVHAKDKGGLVPLHNACSYGHYEVTELLVKHGASVNVADLWKFTPLHEAAAKGKAEIVRLLLKHGADASKKNRDGATPLDLVREGDQDVADLLRGNAALLDAAKKGNLARVQRLVNTDNINCRDVQGRNSTPLHLAAGYNNLEVAEFLLDHGADVNAQDKGGLIPLHNASSYGHLDIAALLIKFNTVVNATDKWGFTPLHEAAQKGRTQLCALLLAHGADPFLKNQEGQSPADLASAEDVRCLLQDAMATHPTHPVPRPSSIAAPPTSPAVATETVIMPSGASMTLCIPMARGSPLPGAEGCSAPTSGLEHLLELFEREQITLDILAEMSHDDLKQVGVSAYGYRHKLLKGIDKLSSSTGDAISIISLCQTPGVLGSLQLSPPSSPGTLLVDLLSEDKEFMAVEEEMQSTIREHRDNGHSGGVFCRYNIVRIQKVQNRKLWERYAHRRQEVAEENNNQGNERMLFHGSPFINAIVQKGFDERHAYIGGMFGAGIYFAEHSSKSNQYVYGIGGGTGCPSHKDRSCYICHRHLLLCRVTLGKSFLQFSAMKMAHAPPGHHSVMGRPSAGGLNFPEYVVYRGEQAYPEYLITYQIVKPEETTPVSETESR</sequence>
<dbReference type="SMART" id="SM00454">
    <property type="entry name" value="SAM"/>
    <property type="match status" value="1"/>
</dbReference>
<feature type="repeat" description="ANK" evidence="11">
    <location>
        <begin position="481"/>
        <end position="513"/>
    </location>
</feature>
<feature type="compositionally biased region" description="Basic and acidic residues" evidence="13">
    <location>
        <begin position="1"/>
        <end position="10"/>
    </location>
</feature>
<keyword evidence="4" id="KW-0479">Metal-binding</keyword>
<dbReference type="SUPFAM" id="SSF47769">
    <property type="entry name" value="SAM/Pointed domain"/>
    <property type="match status" value="1"/>
</dbReference>
<feature type="repeat" description="ANK" evidence="11">
    <location>
        <begin position="608"/>
        <end position="640"/>
    </location>
</feature>
<dbReference type="CDD" id="cd01438">
    <property type="entry name" value="tankyrase_like"/>
    <property type="match status" value="1"/>
</dbReference>
<dbReference type="InterPro" id="IPR002110">
    <property type="entry name" value="Ankyrin_rpt"/>
</dbReference>
<dbReference type="InterPro" id="IPR012317">
    <property type="entry name" value="Poly(ADP-ribose)pol_cat_dom"/>
</dbReference>
<keyword evidence="8 11" id="KW-0040">ANK repeat</keyword>
<dbReference type="SUPFAM" id="SSF48403">
    <property type="entry name" value="Ankyrin repeat"/>
    <property type="match status" value="3"/>
</dbReference>
<keyword evidence="7 12" id="KW-0520">NAD</keyword>
<feature type="repeat" description="ANK" evidence="11">
    <location>
        <begin position="161"/>
        <end position="193"/>
    </location>
</feature>
<dbReference type="GO" id="GO:0004540">
    <property type="term" value="F:RNA nuclease activity"/>
    <property type="evidence" value="ECO:0007669"/>
    <property type="project" value="TreeGrafter"/>
</dbReference>
<keyword evidence="2 12" id="KW-0808">Transferase</keyword>
<dbReference type="Pfam" id="PF12796">
    <property type="entry name" value="Ank_2"/>
    <property type="match status" value="6"/>
</dbReference>
<organism evidence="16">
    <name type="scientific">Timema poppense</name>
    <name type="common">Walking stick</name>
    <dbReference type="NCBI Taxonomy" id="170557"/>
    <lineage>
        <taxon>Eukaryota</taxon>
        <taxon>Metazoa</taxon>
        <taxon>Ecdysozoa</taxon>
        <taxon>Arthropoda</taxon>
        <taxon>Hexapoda</taxon>
        <taxon>Insecta</taxon>
        <taxon>Pterygota</taxon>
        <taxon>Neoptera</taxon>
        <taxon>Polyneoptera</taxon>
        <taxon>Phasmatodea</taxon>
        <taxon>Timematodea</taxon>
        <taxon>Timematoidea</taxon>
        <taxon>Timematidae</taxon>
        <taxon>Timema</taxon>
    </lineage>
</organism>
<dbReference type="Pfam" id="PF07647">
    <property type="entry name" value="SAM_2"/>
    <property type="match status" value="1"/>
</dbReference>
<evidence type="ECO:0000256" key="12">
    <source>
        <dbReference type="RuleBase" id="RU362114"/>
    </source>
</evidence>
<dbReference type="AlphaFoldDB" id="A0A7R9CQG9"/>
<feature type="domain" description="SAM" evidence="14">
    <location>
        <begin position="941"/>
        <end position="991"/>
    </location>
</feature>
<dbReference type="FunFam" id="1.25.40.20:FF:000010">
    <property type="entry name" value="Poly [ADP-ribose] polymerase"/>
    <property type="match status" value="1"/>
</dbReference>
<feature type="repeat" description="ANK" evidence="11">
    <location>
        <begin position="761"/>
        <end position="793"/>
    </location>
</feature>
<evidence type="ECO:0000256" key="11">
    <source>
        <dbReference type="PROSITE-ProRule" id="PRU00023"/>
    </source>
</evidence>
<feature type="repeat" description="ANK" evidence="11">
    <location>
        <begin position="281"/>
        <end position="313"/>
    </location>
</feature>
<dbReference type="EC" id="2.4.2.-" evidence="12"/>
<dbReference type="GO" id="GO:0006396">
    <property type="term" value="P:RNA processing"/>
    <property type="evidence" value="ECO:0007669"/>
    <property type="project" value="TreeGrafter"/>
</dbReference>
<dbReference type="SMART" id="SM00248">
    <property type="entry name" value="ANK"/>
    <property type="match status" value="15"/>
</dbReference>
<dbReference type="EMBL" id="OD000972">
    <property type="protein sequence ID" value="CAD7400074.1"/>
    <property type="molecule type" value="Genomic_DNA"/>
</dbReference>
<dbReference type="InterPro" id="IPR013761">
    <property type="entry name" value="SAM/pointed_sf"/>
</dbReference>
<dbReference type="Gene3D" id="3.90.228.10">
    <property type="match status" value="1"/>
</dbReference>
<feature type="repeat" description="ANK" evidence="11">
    <location>
        <begin position="674"/>
        <end position="706"/>
    </location>
</feature>
<evidence type="ECO:0000256" key="4">
    <source>
        <dbReference type="ARBA" id="ARBA00022723"/>
    </source>
</evidence>